<evidence type="ECO:0000259" key="1">
    <source>
        <dbReference type="Pfam" id="PF24623"/>
    </source>
</evidence>
<organism evidence="2 3">
    <name type="scientific">Streptomyces atriruber</name>
    <dbReference type="NCBI Taxonomy" id="545121"/>
    <lineage>
        <taxon>Bacteria</taxon>
        <taxon>Bacillati</taxon>
        <taxon>Actinomycetota</taxon>
        <taxon>Actinomycetes</taxon>
        <taxon>Kitasatosporales</taxon>
        <taxon>Streptomycetaceae</taxon>
        <taxon>Streptomyces</taxon>
    </lineage>
</organism>
<feature type="domain" description="DNA-binding phage zinc finger" evidence="1">
    <location>
        <begin position="18"/>
        <end position="63"/>
    </location>
</feature>
<dbReference type="InterPro" id="IPR056911">
    <property type="entry name" value="Phage_Znf_bind_put"/>
</dbReference>
<dbReference type="Pfam" id="PF24623">
    <property type="entry name" value="Phage_zn_bind_8"/>
    <property type="match status" value="1"/>
</dbReference>
<evidence type="ECO:0000313" key="2">
    <source>
        <dbReference type="EMBL" id="MEU6826957.1"/>
    </source>
</evidence>
<sequence length="103" mass="11489">MGHHQGAPMPATLRHAFRARAHPARSVPCPHEPCHARAHQACRVAVNGRLLKDVHPARKNRWALTTACCPECQVQPGIPCHDDGIPRHEVHDRRIQEAKETLA</sequence>
<keyword evidence="3" id="KW-1185">Reference proteome</keyword>
<comment type="caution">
    <text evidence="2">The sequence shown here is derived from an EMBL/GenBank/DDBJ whole genome shotgun (WGS) entry which is preliminary data.</text>
</comment>
<gene>
    <name evidence="2" type="ORF">ABZ921_40660</name>
</gene>
<dbReference type="Proteomes" id="UP001551176">
    <property type="component" value="Unassembled WGS sequence"/>
</dbReference>
<proteinExistence type="predicted"/>
<dbReference type="EMBL" id="JBEYXV010000037">
    <property type="protein sequence ID" value="MEU6826957.1"/>
    <property type="molecule type" value="Genomic_DNA"/>
</dbReference>
<accession>A0ABV3C2B7</accession>
<evidence type="ECO:0000313" key="3">
    <source>
        <dbReference type="Proteomes" id="UP001551176"/>
    </source>
</evidence>
<reference evidence="2 3" key="1">
    <citation type="submission" date="2024-06" db="EMBL/GenBank/DDBJ databases">
        <title>The Natural Products Discovery Center: Release of the First 8490 Sequenced Strains for Exploring Actinobacteria Biosynthetic Diversity.</title>
        <authorList>
            <person name="Kalkreuter E."/>
            <person name="Kautsar S.A."/>
            <person name="Yang D."/>
            <person name="Bader C.D."/>
            <person name="Teijaro C.N."/>
            <person name="Fluegel L."/>
            <person name="Davis C.M."/>
            <person name="Simpson J.R."/>
            <person name="Lauterbach L."/>
            <person name="Steele A.D."/>
            <person name="Gui C."/>
            <person name="Meng S."/>
            <person name="Li G."/>
            <person name="Viehrig K."/>
            <person name="Ye F."/>
            <person name="Su P."/>
            <person name="Kiefer A.F."/>
            <person name="Nichols A."/>
            <person name="Cepeda A.J."/>
            <person name="Yan W."/>
            <person name="Fan B."/>
            <person name="Jiang Y."/>
            <person name="Adhikari A."/>
            <person name="Zheng C.-J."/>
            <person name="Schuster L."/>
            <person name="Cowan T.M."/>
            <person name="Smanski M.J."/>
            <person name="Chevrette M.G."/>
            <person name="De Carvalho L.P.S."/>
            <person name="Shen B."/>
        </authorList>
    </citation>
    <scope>NUCLEOTIDE SEQUENCE [LARGE SCALE GENOMIC DNA]</scope>
    <source>
        <strain evidence="2 3">NPDC046838</strain>
    </source>
</reference>
<name>A0ABV3C2B7_9ACTN</name>
<protein>
    <recommendedName>
        <fullName evidence="1">DNA-binding phage zinc finger domain-containing protein</fullName>
    </recommendedName>
</protein>
<dbReference type="RefSeq" id="WP_359358777.1">
    <property type="nucleotide sequence ID" value="NZ_JBEYXV010000037.1"/>
</dbReference>